<comment type="caution">
    <text evidence="1">The sequence shown here is derived from an EMBL/GenBank/DDBJ whole genome shotgun (WGS) entry which is preliminary data.</text>
</comment>
<sequence>MLHMKTAPLHMSLPFGALISRFFTGWVVVAEENEETVFPTMKINKSIMEQSILHVKHQVQPSSLEKQEKEFKEEYDLEGESSMSTQLSNLDNTIYDQLVLIENMERRVDERLNQVTNKLDSIFDWVRQH</sequence>
<dbReference type="Proteomes" id="UP001234297">
    <property type="component" value="Chromosome 9"/>
</dbReference>
<organism evidence="1 2">
    <name type="scientific">Persea americana</name>
    <name type="common">Avocado</name>
    <dbReference type="NCBI Taxonomy" id="3435"/>
    <lineage>
        <taxon>Eukaryota</taxon>
        <taxon>Viridiplantae</taxon>
        <taxon>Streptophyta</taxon>
        <taxon>Embryophyta</taxon>
        <taxon>Tracheophyta</taxon>
        <taxon>Spermatophyta</taxon>
        <taxon>Magnoliopsida</taxon>
        <taxon>Magnoliidae</taxon>
        <taxon>Laurales</taxon>
        <taxon>Lauraceae</taxon>
        <taxon>Persea</taxon>
    </lineage>
</organism>
<proteinExistence type="predicted"/>
<evidence type="ECO:0000313" key="2">
    <source>
        <dbReference type="Proteomes" id="UP001234297"/>
    </source>
</evidence>
<dbReference type="EMBL" id="CM056817">
    <property type="protein sequence ID" value="KAJ8619854.1"/>
    <property type="molecule type" value="Genomic_DNA"/>
</dbReference>
<evidence type="ECO:0000313" key="1">
    <source>
        <dbReference type="EMBL" id="KAJ8619854.1"/>
    </source>
</evidence>
<accession>A0ACC2KFD0</accession>
<reference evidence="1 2" key="1">
    <citation type="journal article" date="2022" name="Hortic Res">
        <title>A haplotype resolved chromosomal level avocado genome allows analysis of novel avocado genes.</title>
        <authorList>
            <person name="Nath O."/>
            <person name="Fletcher S.J."/>
            <person name="Hayward A."/>
            <person name="Shaw L.M."/>
            <person name="Masouleh A.K."/>
            <person name="Furtado A."/>
            <person name="Henry R.J."/>
            <person name="Mitter N."/>
        </authorList>
    </citation>
    <scope>NUCLEOTIDE SEQUENCE [LARGE SCALE GENOMIC DNA]</scope>
    <source>
        <strain evidence="2">cv. Hass</strain>
    </source>
</reference>
<protein>
    <submittedName>
        <fullName evidence="1">Uncharacterized protein</fullName>
    </submittedName>
</protein>
<name>A0ACC2KFD0_PERAE</name>
<gene>
    <name evidence="1" type="ORF">MRB53_028383</name>
</gene>
<keyword evidence="2" id="KW-1185">Reference proteome</keyword>